<evidence type="ECO:0000256" key="1">
    <source>
        <dbReference type="ARBA" id="ARBA00022460"/>
    </source>
</evidence>
<dbReference type="AlphaFoldDB" id="A0A4Y2TD80"/>
<dbReference type="Proteomes" id="UP000499080">
    <property type="component" value="Unassembled WGS sequence"/>
</dbReference>
<evidence type="ECO:0000259" key="3">
    <source>
        <dbReference type="PROSITE" id="PS50878"/>
    </source>
</evidence>
<reference evidence="4 5" key="1">
    <citation type="journal article" date="2019" name="Sci. Rep.">
        <title>Orb-weaving spider Araneus ventricosus genome elucidates the spidroin gene catalogue.</title>
        <authorList>
            <person name="Kono N."/>
            <person name="Nakamura H."/>
            <person name="Ohtoshi R."/>
            <person name="Moran D.A.P."/>
            <person name="Shinohara A."/>
            <person name="Yoshida Y."/>
            <person name="Fujiwara M."/>
            <person name="Mori M."/>
            <person name="Tomita M."/>
            <person name="Arakawa K."/>
        </authorList>
    </citation>
    <scope>NUCLEOTIDE SEQUENCE [LARGE SCALE GENOMIC DNA]</scope>
</reference>
<evidence type="ECO:0000256" key="2">
    <source>
        <dbReference type="PROSITE-ProRule" id="PRU00497"/>
    </source>
</evidence>
<dbReference type="Gene3D" id="3.30.70.270">
    <property type="match status" value="1"/>
</dbReference>
<dbReference type="GO" id="GO:0062129">
    <property type="term" value="C:chitin-based extracellular matrix"/>
    <property type="evidence" value="ECO:0007669"/>
    <property type="project" value="TreeGrafter"/>
</dbReference>
<dbReference type="InterPro" id="IPR050468">
    <property type="entry name" value="Cuticle_Struct_Prot"/>
</dbReference>
<sequence>MIIPSIDELDGLNRLPRVLQTASEYGLELNLMKCNFLKSKIEFLGYKIENGKISHFLDKTVDVQNFPEPKSVKQILIILALAVAANGATLVYHPAWWPAASAYQAKDGQGNYAFGHQGGHPGRPSFHMERGDITGTKVGSYGGRDPYGNMRITEYVADHNGYRPNIRTSGRLSRDHEDAAGVKTSGLREYNTASGRSFFSY</sequence>
<dbReference type="OrthoDB" id="7789829at2759"/>
<gene>
    <name evidence="4" type="ORF">AVEN_187687_1</name>
</gene>
<protein>
    <recommendedName>
        <fullName evidence="3">Reverse transcriptase domain-containing protein</fullName>
    </recommendedName>
</protein>
<dbReference type="PANTHER" id="PTHR10380">
    <property type="entry name" value="CUTICLE PROTEIN"/>
    <property type="match status" value="1"/>
</dbReference>
<comment type="caution">
    <text evidence="4">The sequence shown here is derived from an EMBL/GenBank/DDBJ whole genome shotgun (WGS) entry which is preliminary data.</text>
</comment>
<keyword evidence="5" id="KW-1185">Reference proteome</keyword>
<dbReference type="InterPro" id="IPR000618">
    <property type="entry name" value="Insect_cuticle"/>
</dbReference>
<dbReference type="EMBL" id="BGPR01027120">
    <property type="protein sequence ID" value="GBN97359.1"/>
    <property type="molecule type" value="Genomic_DNA"/>
</dbReference>
<dbReference type="InterPro" id="IPR043128">
    <property type="entry name" value="Rev_trsase/Diguanyl_cyclase"/>
</dbReference>
<evidence type="ECO:0000313" key="4">
    <source>
        <dbReference type="EMBL" id="GBN97359.1"/>
    </source>
</evidence>
<evidence type="ECO:0000313" key="5">
    <source>
        <dbReference type="Proteomes" id="UP000499080"/>
    </source>
</evidence>
<dbReference type="GO" id="GO:0008010">
    <property type="term" value="F:structural constituent of chitin-based larval cuticle"/>
    <property type="evidence" value="ECO:0007669"/>
    <property type="project" value="TreeGrafter"/>
</dbReference>
<feature type="domain" description="Reverse transcriptase" evidence="3">
    <location>
        <begin position="1"/>
        <end position="48"/>
    </location>
</feature>
<dbReference type="InterPro" id="IPR043502">
    <property type="entry name" value="DNA/RNA_pol_sf"/>
</dbReference>
<dbReference type="PROSITE" id="PS51155">
    <property type="entry name" value="CHIT_BIND_RR_2"/>
    <property type="match status" value="1"/>
</dbReference>
<dbReference type="Pfam" id="PF00379">
    <property type="entry name" value="Chitin_bind_4"/>
    <property type="match status" value="1"/>
</dbReference>
<dbReference type="PROSITE" id="PS50878">
    <property type="entry name" value="RT_POL"/>
    <property type="match status" value="1"/>
</dbReference>
<proteinExistence type="predicted"/>
<dbReference type="SUPFAM" id="SSF56672">
    <property type="entry name" value="DNA/RNA polymerases"/>
    <property type="match status" value="1"/>
</dbReference>
<accession>A0A4Y2TD80</accession>
<keyword evidence="1 2" id="KW-0193">Cuticle</keyword>
<dbReference type="PANTHER" id="PTHR10380:SF173">
    <property type="entry name" value="CUTICULAR PROTEIN 47EF, ISOFORM C-RELATED"/>
    <property type="match status" value="1"/>
</dbReference>
<dbReference type="GO" id="GO:0071897">
    <property type="term" value="P:DNA biosynthetic process"/>
    <property type="evidence" value="ECO:0007669"/>
    <property type="project" value="UniProtKB-ARBA"/>
</dbReference>
<dbReference type="InterPro" id="IPR000477">
    <property type="entry name" value="RT_dom"/>
</dbReference>
<name>A0A4Y2TD80_ARAVE</name>
<organism evidence="4 5">
    <name type="scientific">Araneus ventricosus</name>
    <name type="common">Orbweaver spider</name>
    <name type="synonym">Epeira ventricosa</name>
    <dbReference type="NCBI Taxonomy" id="182803"/>
    <lineage>
        <taxon>Eukaryota</taxon>
        <taxon>Metazoa</taxon>
        <taxon>Ecdysozoa</taxon>
        <taxon>Arthropoda</taxon>
        <taxon>Chelicerata</taxon>
        <taxon>Arachnida</taxon>
        <taxon>Araneae</taxon>
        <taxon>Araneomorphae</taxon>
        <taxon>Entelegynae</taxon>
        <taxon>Araneoidea</taxon>
        <taxon>Araneidae</taxon>
        <taxon>Araneus</taxon>
    </lineage>
</organism>